<dbReference type="OrthoDB" id="10047771at2759"/>
<evidence type="ECO:0000313" key="4">
    <source>
        <dbReference type="EMBL" id="CAF4208086.1"/>
    </source>
</evidence>
<dbReference type="Proteomes" id="UP000677228">
    <property type="component" value="Unassembled WGS sequence"/>
</dbReference>
<name>A0A815GX60_9BILA</name>
<proteinExistence type="predicted"/>
<organism evidence="2 5">
    <name type="scientific">Didymodactylos carnosus</name>
    <dbReference type="NCBI Taxonomy" id="1234261"/>
    <lineage>
        <taxon>Eukaryota</taxon>
        <taxon>Metazoa</taxon>
        <taxon>Spiralia</taxon>
        <taxon>Gnathifera</taxon>
        <taxon>Rotifera</taxon>
        <taxon>Eurotatoria</taxon>
        <taxon>Bdelloidea</taxon>
        <taxon>Philodinida</taxon>
        <taxon>Philodinidae</taxon>
        <taxon>Didymodactylos</taxon>
    </lineage>
</organism>
<sequence length="162" mass="17932">MRAILLVSSRLTSSVVQGSAYEQDISGKENEISQADQALVGALTQLTAAEHTVIEKEHAVNSADQSVRDAEEDVEKARKCRGKRSWFGKITRPLVRPIEKVVKEVIIKPVCSVINEGGIDNAKKRRNEAVSQLNSVRVQAEHYPLHKCKGEIIPQNRAIHST</sequence>
<reference evidence="2" key="1">
    <citation type="submission" date="2021-02" db="EMBL/GenBank/DDBJ databases">
        <authorList>
            <person name="Nowell W R."/>
        </authorList>
    </citation>
    <scope>NUCLEOTIDE SEQUENCE</scope>
</reference>
<dbReference type="Proteomes" id="UP000681722">
    <property type="component" value="Unassembled WGS sequence"/>
</dbReference>
<keyword evidence="5" id="KW-1185">Reference proteome</keyword>
<accession>A0A815GX60</accession>
<dbReference type="EMBL" id="CAJNOQ010014557">
    <property type="protein sequence ID" value="CAF1344126.1"/>
    <property type="molecule type" value="Genomic_DNA"/>
</dbReference>
<comment type="caution">
    <text evidence="2">The sequence shown here is derived from an EMBL/GenBank/DDBJ whole genome shotgun (WGS) entry which is preliminary data.</text>
</comment>
<evidence type="ECO:0000313" key="2">
    <source>
        <dbReference type="EMBL" id="CAF1344126.1"/>
    </source>
</evidence>
<evidence type="ECO:0000313" key="1">
    <source>
        <dbReference type="EMBL" id="CAF1158483.1"/>
    </source>
</evidence>
<evidence type="ECO:0000313" key="5">
    <source>
        <dbReference type="Proteomes" id="UP000663829"/>
    </source>
</evidence>
<dbReference type="EMBL" id="CAJNOK010012212">
    <property type="protein sequence ID" value="CAF1158483.1"/>
    <property type="molecule type" value="Genomic_DNA"/>
</dbReference>
<gene>
    <name evidence="2" type="ORF">GPM918_LOCUS30583</name>
    <name evidence="1" type="ORF">OVA965_LOCUS21968</name>
    <name evidence="4" type="ORF">SRO942_LOCUS31201</name>
    <name evidence="3" type="ORF">TMI583_LOCUS22680</name>
</gene>
<protein>
    <submittedName>
        <fullName evidence="2">Uncharacterized protein</fullName>
    </submittedName>
</protein>
<evidence type="ECO:0000313" key="3">
    <source>
        <dbReference type="EMBL" id="CAF3970032.1"/>
    </source>
</evidence>
<dbReference type="Proteomes" id="UP000663829">
    <property type="component" value="Unassembled WGS sequence"/>
</dbReference>
<dbReference type="EMBL" id="CAJOBA010033735">
    <property type="protein sequence ID" value="CAF3970032.1"/>
    <property type="molecule type" value="Genomic_DNA"/>
</dbReference>
<dbReference type="AlphaFoldDB" id="A0A815GX60"/>
<dbReference type="EMBL" id="CAJOBC010060490">
    <property type="protein sequence ID" value="CAF4208086.1"/>
    <property type="molecule type" value="Genomic_DNA"/>
</dbReference>
<dbReference type="Proteomes" id="UP000682733">
    <property type="component" value="Unassembled WGS sequence"/>
</dbReference>